<feature type="domain" description="Glycosyltransferase 2-like" evidence="6">
    <location>
        <begin position="11"/>
        <end position="171"/>
    </location>
</feature>
<reference evidence="7 8" key="1">
    <citation type="journal article" date="2019" name="Int. J. Syst. Evol. Microbiol.">
        <title>The Global Catalogue of Microorganisms (GCM) 10K type strain sequencing project: providing services to taxonomists for standard genome sequencing and annotation.</title>
        <authorList>
            <consortium name="The Broad Institute Genomics Platform"/>
            <consortium name="The Broad Institute Genome Sequencing Center for Infectious Disease"/>
            <person name="Wu L."/>
            <person name="Ma J."/>
        </authorList>
    </citation>
    <scope>NUCLEOTIDE SEQUENCE [LARGE SCALE GENOMIC DNA]</scope>
    <source>
        <strain evidence="7 8">JCM 14162</strain>
    </source>
</reference>
<keyword evidence="2" id="KW-1003">Cell membrane</keyword>
<dbReference type="InterPro" id="IPR001173">
    <property type="entry name" value="Glyco_trans_2-like"/>
</dbReference>
<keyword evidence="3" id="KW-0328">Glycosyltransferase</keyword>
<evidence type="ECO:0000256" key="5">
    <source>
        <dbReference type="ARBA" id="ARBA00023136"/>
    </source>
</evidence>
<comment type="caution">
    <text evidence="7">The sequence shown here is derived from an EMBL/GenBank/DDBJ whole genome shotgun (WGS) entry which is preliminary data.</text>
</comment>
<keyword evidence="4" id="KW-0808">Transferase</keyword>
<sequence>MAMADFMNRVTILIPMLNEERALPDTLDCVKSLDPPADEILVVDGGSSDTSVSLAQAAGVQVIAAPKKGRGAQINFGVEKAQGEIVCVLHADSILPKDAVTVMRTAMADGKTGLASFTPRIAGPKGTRWGSTLHNWIKTWYAPLLTRPHLFIRGVRLLFGDHAMFFRREQFLEIGGCDERVVVMEEADLCIKLSRFGKIRMIPRWVWTSDRRITAWGRWRANWIYLKVGLMWAMGARERLADEYPDIR</sequence>
<evidence type="ECO:0000256" key="2">
    <source>
        <dbReference type="ARBA" id="ARBA00022475"/>
    </source>
</evidence>
<organism evidence="7 8">
    <name type="scientific">Parasphingorhabdus litoris</name>
    <dbReference type="NCBI Taxonomy" id="394733"/>
    <lineage>
        <taxon>Bacteria</taxon>
        <taxon>Pseudomonadati</taxon>
        <taxon>Pseudomonadota</taxon>
        <taxon>Alphaproteobacteria</taxon>
        <taxon>Sphingomonadales</taxon>
        <taxon>Sphingomonadaceae</taxon>
        <taxon>Parasphingorhabdus</taxon>
    </lineage>
</organism>
<dbReference type="InterPro" id="IPR026461">
    <property type="entry name" value="Trfase_2_rSAM/seldom_assoc"/>
</dbReference>
<evidence type="ECO:0000256" key="4">
    <source>
        <dbReference type="ARBA" id="ARBA00022679"/>
    </source>
</evidence>
<proteinExistence type="predicted"/>
<evidence type="ECO:0000313" key="8">
    <source>
        <dbReference type="Proteomes" id="UP001500713"/>
    </source>
</evidence>
<dbReference type="PANTHER" id="PTHR43646:SF2">
    <property type="entry name" value="GLYCOSYLTRANSFERASE 2-LIKE DOMAIN-CONTAINING PROTEIN"/>
    <property type="match status" value="1"/>
</dbReference>
<evidence type="ECO:0000313" key="7">
    <source>
        <dbReference type="EMBL" id="GAA0465723.1"/>
    </source>
</evidence>
<comment type="subcellular location">
    <subcellularLocation>
        <location evidence="1">Cell membrane</location>
    </subcellularLocation>
</comment>
<evidence type="ECO:0000256" key="3">
    <source>
        <dbReference type="ARBA" id="ARBA00022676"/>
    </source>
</evidence>
<name>A0ABN1A275_9SPHN</name>
<dbReference type="RefSeq" id="WP_229954154.1">
    <property type="nucleotide sequence ID" value="NZ_BAAAEM010000002.1"/>
</dbReference>
<dbReference type="Proteomes" id="UP001500713">
    <property type="component" value="Unassembled WGS sequence"/>
</dbReference>
<evidence type="ECO:0000259" key="6">
    <source>
        <dbReference type="Pfam" id="PF00535"/>
    </source>
</evidence>
<keyword evidence="8" id="KW-1185">Reference proteome</keyword>
<dbReference type="Gene3D" id="3.90.550.10">
    <property type="entry name" value="Spore Coat Polysaccharide Biosynthesis Protein SpsA, Chain A"/>
    <property type="match status" value="1"/>
</dbReference>
<evidence type="ECO:0000256" key="1">
    <source>
        <dbReference type="ARBA" id="ARBA00004236"/>
    </source>
</evidence>
<gene>
    <name evidence="7" type="ORF">GCM10009096_02950</name>
</gene>
<dbReference type="Pfam" id="PF00535">
    <property type="entry name" value="Glycos_transf_2"/>
    <property type="match status" value="1"/>
</dbReference>
<keyword evidence="5" id="KW-0472">Membrane</keyword>
<accession>A0ABN1A275</accession>
<protein>
    <submittedName>
        <fullName evidence="7">TIGR04283 family arsenosugar biosynthesis glycosyltransferase</fullName>
    </submittedName>
</protein>
<dbReference type="InterPro" id="IPR029044">
    <property type="entry name" value="Nucleotide-diphossugar_trans"/>
</dbReference>
<dbReference type="CDD" id="cd02522">
    <property type="entry name" value="GT_2_like_a"/>
    <property type="match status" value="1"/>
</dbReference>
<dbReference type="SUPFAM" id="SSF53448">
    <property type="entry name" value="Nucleotide-diphospho-sugar transferases"/>
    <property type="match status" value="1"/>
</dbReference>
<dbReference type="EMBL" id="BAAAEM010000002">
    <property type="protein sequence ID" value="GAA0465723.1"/>
    <property type="molecule type" value="Genomic_DNA"/>
</dbReference>
<dbReference type="PANTHER" id="PTHR43646">
    <property type="entry name" value="GLYCOSYLTRANSFERASE"/>
    <property type="match status" value="1"/>
</dbReference>